<evidence type="ECO:0000313" key="3">
    <source>
        <dbReference type="Proteomes" id="UP001602013"/>
    </source>
</evidence>
<name>A0ABW6SJV3_9ACTN</name>
<dbReference type="SUPFAM" id="SSF53597">
    <property type="entry name" value="Dihydrofolate reductase-like"/>
    <property type="match status" value="1"/>
</dbReference>
<sequence>MRKLTYYVATTIDGFIADPDGGFGFFPEAEDMVRVLNSERPETVPTAFRGPAGLDGVANKRFDTVLMGRGSYQPALDMGVASPYRHLRQYVVSTTMGEIADPEVELVSGDPVELVRRLKREDGLGIWLCGGGKLAGSLLSEIDELVIKRYPVVIGAGIPIFSAPFRPQLFDLVDTRTFSNGAVVLTYTKK</sequence>
<feature type="domain" description="Bacterial bifunctional deaminase-reductase C-terminal" evidence="1">
    <location>
        <begin position="3"/>
        <end position="183"/>
    </location>
</feature>
<organism evidence="2 3">
    <name type="scientific">Microtetraspora malaysiensis</name>
    <dbReference type="NCBI Taxonomy" id="161358"/>
    <lineage>
        <taxon>Bacteria</taxon>
        <taxon>Bacillati</taxon>
        <taxon>Actinomycetota</taxon>
        <taxon>Actinomycetes</taxon>
        <taxon>Streptosporangiales</taxon>
        <taxon>Streptosporangiaceae</taxon>
        <taxon>Microtetraspora</taxon>
    </lineage>
</organism>
<dbReference type="Gene3D" id="3.40.430.10">
    <property type="entry name" value="Dihydrofolate Reductase, subunit A"/>
    <property type="match status" value="1"/>
</dbReference>
<keyword evidence="3" id="KW-1185">Reference proteome</keyword>
<proteinExistence type="predicted"/>
<protein>
    <submittedName>
        <fullName evidence="2">Dihydrofolate reductase family protein</fullName>
    </submittedName>
</protein>
<reference evidence="2 3" key="1">
    <citation type="submission" date="2024-10" db="EMBL/GenBank/DDBJ databases">
        <title>The Natural Products Discovery Center: Release of the First 8490 Sequenced Strains for Exploring Actinobacteria Biosynthetic Diversity.</title>
        <authorList>
            <person name="Kalkreuter E."/>
            <person name="Kautsar S.A."/>
            <person name="Yang D."/>
            <person name="Bader C.D."/>
            <person name="Teijaro C.N."/>
            <person name="Fluegel L."/>
            <person name="Davis C.M."/>
            <person name="Simpson J.R."/>
            <person name="Lauterbach L."/>
            <person name="Steele A.D."/>
            <person name="Gui C."/>
            <person name="Meng S."/>
            <person name="Li G."/>
            <person name="Viehrig K."/>
            <person name="Ye F."/>
            <person name="Su P."/>
            <person name="Kiefer A.F."/>
            <person name="Nichols A."/>
            <person name="Cepeda A.J."/>
            <person name="Yan W."/>
            <person name="Fan B."/>
            <person name="Jiang Y."/>
            <person name="Adhikari A."/>
            <person name="Zheng C.-J."/>
            <person name="Schuster L."/>
            <person name="Cowan T.M."/>
            <person name="Smanski M.J."/>
            <person name="Chevrette M.G."/>
            <person name="De Carvalho L.P.S."/>
            <person name="Shen B."/>
        </authorList>
    </citation>
    <scope>NUCLEOTIDE SEQUENCE [LARGE SCALE GENOMIC DNA]</scope>
    <source>
        <strain evidence="2 3">NPDC002173</strain>
    </source>
</reference>
<dbReference type="Proteomes" id="UP001602013">
    <property type="component" value="Unassembled WGS sequence"/>
</dbReference>
<evidence type="ECO:0000313" key="2">
    <source>
        <dbReference type="EMBL" id="MFF3665232.1"/>
    </source>
</evidence>
<dbReference type="InterPro" id="IPR024072">
    <property type="entry name" value="DHFR-like_dom_sf"/>
</dbReference>
<dbReference type="PANTHER" id="PTHR38011:SF11">
    <property type="entry name" value="2,5-DIAMINO-6-RIBOSYLAMINO-4(3H)-PYRIMIDINONE 5'-PHOSPHATE REDUCTASE"/>
    <property type="match status" value="1"/>
</dbReference>
<gene>
    <name evidence="2" type="ORF">ACFYXI_06520</name>
</gene>
<dbReference type="InterPro" id="IPR002734">
    <property type="entry name" value="RibDG_C"/>
</dbReference>
<dbReference type="InterPro" id="IPR050765">
    <property type="entry name" value="Riboflavin_Biosynth_HTPR"/>
</dbReference>
<dbReference type="EMBL" id="JBIASD010000003">
    <property type="protein sequence ID" value="MFF3665232.1"/>
    <property type="molecule type" value="Genomic_DNA"/>
</dbReference>
<accession>A0ABW6SJV3</accession>
<dbReference type="PANTHER" id="PTHR38011">
    <property type="entry name" value="DIHYDROFOLATE REDUCTASE FAMILY PROTEIN (AFU_ORTHOLOGUE AFUA_8G06820)"/>
    <property type="match status" value="1"/>
</dbReference>
<evidence type="ECO:0000259" key="1">
    <source>
        <dbReference type="Pfam" id="PF01872"/>
    </source>
</evidence>
<dbReference type="Pfam" id="PF01872">
    <property type="entry name" value="RibD_C"/>
    <property type="match status" value="1"/>
</dbReference>
<comment type="caution">
    <text evidence="2">The sequence shown here is derived from an EMBL/GenBank/DDBJ whole genome shotgun (WGS) entry which is preliminary data.</text>
</comment>
<dbReference type="RefSeq" id="WP_387409235.1">
    <property type="nucleotide sequence ID" value="NZ_JBIASD010000003.1"/>
</dbReference>